<keyword evidence="2" id="KW-1185">Reference proteome</keyword>
<dbReference type="GO" id="GO:0051213">
    <property type="term" value="F:dioxygenase activity"/>
    <property type="evidence" value="ECO:0007669"/>
    <property type="project" value="UniProtKB-KW"/>
</dbReference>
<evidence type="ECO:0000313" key="2">
    <source>
        <dbReference type="Proteomes" id="UP001169027"/>
    </source>
</evidence>
<dbReference type="RefSeq" id="WP_301813663.1">
    <property type="nucleotide sequence ID" value="NZ_JAUJZH010000022.1"/>
</dbReference>
<accession>A0ABT8SAK6</accession>
<dbReference type="InterPro" id="IPR008775">
    <property type="entry name" value="Phytyl_CoA_dOase-like"/>
</dbReference>
<comment type="caution">
    <text evidence="1">The sequence shown here is derived from an EMBL/GenBank/DDBJ whole genome shotgun (WGS) entry which is preliminary data.</text>
</comment>
<dbReference type="Gene3D" id="2.60.120.620">
    <property type="entry name" value="q2cbj1_9rhob like domain"/>
    <property type="match status" value="1"/>
</dbReference>
<gene>
    <name evidence="1" type="ORF">Q2T77_26470</name>
</gene>
<reference evidence="1" key="1">
    <citation type="submission" date="2023-06" db="EMBL/GenBank/DDBJ databases">
        <authorList>
            <person name="Jiang Y."/>
            <person name="Liu Q."/>
        </authorList>
    </citation>
    <scope>NUCLEOTIDE SEQUENCE</scope>
    <source>
        <strain evidence="1">CGMCC 1.12090</strain>
    </source>
</reference>
<proteinExistence type="predicted"/>
<dbReference type="Proteomes" id="UP001169027">
    <property type="component" value="Unassembled WGS sequence"/>
</dbReference>
<name>A0ABT8SAK6_9BURK</name>
<protein>
    <submittedName>
        <fullName evidence="1">Phytanoyl-CoA dioxygenase family protein</fullName>
    </submittedName>
</protein>
<evidence type="ECO:0000313" key="1">
    <source>
        <dbReference type="EMBL" id="MDO1535835.1"/>
    </source>
</evidence>
<keyword evidence="1" id="KW-0560">Oxidoreductase</keyword>
<keyword evidence="1" id="KW-0223">Dioxygenase</keyword>
<sequence length="250" mass="27602">MEIIAGDFRRLGFAIVSTPGSREWMDTLRARFERRAATRFTEDPVRNRNIIKLLAEDLEIKRFFCSPAMVGALKLGVGLAEPVQTGPIVTHYTASNATGNGYGLPYHQDWPSMGTSSNGVIAWTSITDIGEDGPGLRIVPGSHQRGLWPGAQTAAGYVLHEQEIAGCLDVQIEAGHILLMSPFLVHKTRTSTSTDWKLSLSCRFDDIECPQWDRRNFVSAYRTAVDRDIYLTGLEIAVPPQPPCNETALT</sequence>
<dbReference type="EMBL" id="JAUKVY010000022">
    <property type="protein sequence ID" value="MDO1535835.1"/>
    <property type="molecule type" value="Genomic_DNA"/>
</dbReference>
<organism evidence="1 2">
    <name type="scientific">Variovorax ginsengisoli</name>
    <dbReference type="NCBI Taxonomy" id="363844"/>
    <lineage>
        <taxon>Bacteria</taxon>
        <taxon>Pseudomonadati</taxon>
        <taxon>Pseudomonadota</taxon>
        <taxon>Betaproteobacteria</taxon>
        <taxon>Burkholderiales</taxon>
        <taxon>Comamonadaceae</taxon>
        <taxon>Variovorax</taxon>
    </lineage>
</organism>
<dbReference type="SUPFAM" id="SSF51197">
    <property type="entry name" value="Clavaminate synthase-like"/>
    <property type="match status" value="1"/>
</dbReference>
<dbReference type="Pfam" id="PF05721">
    <property type="entry name" value="PhyH"/>
    <property type="match status" value="1"/>
</dbReference>